<dbReference type="SMART" id="SM00248">
    <property type="entry name" value="ANK"/>
    <property type="match status" value="2"/>
</dbReference>
<feature type="domain" description="ACB" evidence="7">
    <location>
        <begin position="240"/>
        <end position="325"/>
    </location>
</feature>
<dbReference type="PROSITE" id="PS51228">
    <property type="entry name" value="ACB_2"/>
    <property type="match status" value="1"/>
</dbReference>
<reference evidence="8" key="1">
    <citation type="submission" date="2025-08" db="UniProtKB">
        <authorList>
            <consortium name="RefSeq"/>
        </authorList>
    </citation>
    <scope>IDENTIFICATION</scope>
</reference>
<evidence type="ECO:0000256" key="2">
    <source>
        <dbReference type="ARBA" id="ARBA00022737"/>
    </source>
</evidence>
<dbReference type="SUPFAM" id="SSF48403">
    <property type="entry name" value="Ankyrin repeat"/>
    <property type="match status" value="1"/>
</dbReference>
<organism evidence="8">
    <name type="scientific">Papilio xuthus</name>
    <name type="common">Asian swallowtail butterfly</name>
    <dbReference type="NCBI Taxonomy" id="66420"/>
    <lineage>
        <taxon>Eukaryota</taxon>
        <taxon>Metazoa</taxon>
        <taxon>Ecdysozoa</taxon>
        <taxon>Arthropoda</taxon>
        <taxon>Hexapoda</taxon>
        <taxon>Insecta</taxon>
        <taxon>Pterygota</taxon>
        <taxon>Neoptera</taxon>
        <taxon>Endopterygota</taxon>
        <taxon>Lepidoptera</taxon>
        <taxon>Glossata</taxon>
        <taxon>Ditrysia</taxon>
        <taxon>Papilionoidea</taxon>
        <taxon>Papilionidae</taxon>
        <taxon>Papilioninae</taxon>
        <taxon>Papilio</taxon>
    </lineage>
</organism>
<dbReference type="Gene3D" id="3.40.50.150">
    <property type="entry name" value="Vaccinia Virus protein VP39"/>
    <property type="match status" value="1"/>
</dbReference>
<dbReference type="InterPro" id="IPR036770">
    <property type="entry name" value="Ankyrin_rpt-contain_sf"/>
</dbReference>
<dbReference type="InterPro" id="IPR014352">
    <property type="entry name" value="FERM/acyl-CoA-bd_prot_sf"/>
</dbReference>
<feature type="coiled-coil region" evidence="6">
    <location>
        <begin position="356"/>
        <end position="383"/>
    </location>
</feature>
<evidence type="ECO:0000256" key="6">
    <source>
        <dbReference type="SAM" id="Coils"/>
    </source>
</evidence>
<evidence type="ECO:0000256" key="1">
    <source>
        <dbReference type="ARBA" id="ARBA00018419"/>
    </source>
</evidence>
<dbReference type="Proteomes" id="UP000694872">
    <property type="component" value="Unplaced"/>
</dbReference>
<evidence type="ECO:0000256" key="5">
    <source>
        <dbReference type="PROSITE-ProRule" id="PRU00023"/>
    </source>
</evidence>
<keyword evidence="6" id="KW-0175">Coiled coil</keyword>
<dbReference type="PANTHER" id="PTHR24119">
    <property type="entry name" value="ACYL-COA-BINDING DOMAIN-CONTAINING PROTEIN 6"/>
    <property type="match status" value="1"/>
</dbReference>
<proteinExistence type="predicted"/>
<dbReference type="PROSITE" id="PS50297">
    <property type="entry name" value="ANK_REP_REGION"/>
    <property type="match status" value="2"/>
</dbReference>
<protein>
    <recommendedName>
        <fullName evidence="1">Acyl-CoA-binding domain-containing protein 6</fullName>
    </recommendedName>
</protein>
<dbReference type="Gene3D" id="1.20.80.10">
    <property type="match status" value="1"/>
</dbReference>
<feature type="repeat" description="ANK" evidence="5">
    <location>
        <begin position="387"/>
        <end position="419"/>
    </location>
</feature>
<dbReference type="PANTHER" id="PTHR24119:SF0">
    <property type="entry name" value="ACYL-COA-BINDING DOMAIN-CONTAINING PROTEIN 6"/>
    <property type="match status" value="1"/>
</dbReference>
<dbReference type="GO" id="GO:0000062">
    <property type="term" value="F:fatty-acyl-CoA binding"/>
    <property type="evidence" value="ECO:0007669"/>
    <property type="project" value="InterPro"/>
</dbReference>
<gene>
    <name evidence="8" type="primary">LOC106114334</name>
</gene>
<dbReference type="PRINTS" id="PR00689">
    <property type="entry name" value="ACOABINDINGP"/>
</dbReference>
<evidence type="ECO:0000313" key="8">
    <source>
        <dbReference type="RefSeq" id="XP_013162944.1"/>
    </source>
</evidence>
<dbReference type="InterPro" id="IPR019410">
    <property type="entry name" value="Methyltransf_16"/>
</dbReference>
<dbReference type="RefSeq" id="XP_013162944.1">
    <property type="nucleotide sequence ID" value="XM_013307490.1"/>
</dbReference>
<accession>A0AAJ7E4Z9</accession>
<dbReference type="Pfam" id="PF00887">
    <property type="entry name" value="ACBP"/>
    <property type="match status" value="1"/>
</dbReference>
<keyword evidence="2" id="KW-0677">Repeat</keyword>
<sequence>MSDGRPVNGQLKKFVFRGKSASNGDTRGEYLEIVIPELLSAGYSFYTWPSAPLLAWYLWTQRRHLRGLRVLELGCGTGLPGILAAKCGAHVTLTDSVALPRSLLHLSDCCEANGLVPGRDVHLLGLAWGLFLAEVHHLRPVDLLLASDCFYEPSQFEEVLSTVAYLLDGTDGRFLCAYQERSADWSIEALLKKWGLKGSLLDLDSLSESSGPKTVSFIVMAEALPEYPDSDFSDEDLSPLDISFNKATDHVRKITSKLNNGQLLELYGLFKQSTEGNCNTPKPGWLDGRGRKKWEAWKTLLDMPSDEAKEKYVALVEKYDPEWGDGSVENKGDKEAWVAVSSLRYSPEPELVHNELSILEAAREDLGDRVKDLLTQYPELKNKKDEDGLSALHWAADRDAVSALTAAVEGGCDINAMDDSGQTALHYAASCGHVSSTKLLIKYGAAMLKDEEGNTPIDLAADDEIRNILEGAQ</sequence>
<keyword evidence="3 5" id="KW-0040">ANK repeat</keyword>
<dbReference type="KEGG" id="pxu:106114334"/>
<evidence type="ECO:0000256" key="3">
    <source>
        <dbReference type="ARBA" id="ARBA00023043"/>
    </source>
</evidence>
<dbReference type="InterPro" id="IPR000582">
    <property type="entry name" value="Acyl-CoA-binding_protein"/>
</dbReference>
<dbReference type="InterPro" id="IPR035984">
    <property type="entry name" value="Acyl-CoA-binding_sf"/>
</dbReference>
<dbReference type="SUPFAM" id="SSF53335">
    <property type="entry name" value="S-adenosyl-L-methionine-dependent methyltransferases"/>
    <property type="match status" value="1"/>
</dbReference>
<dbReference type="SUPFAM" id="SSF47027">
    <property type="entry name" value="Acyl-CoA binding protein"/>
    <property type="match status" value="1"/>
</dbReference>
<dbReference type="GeneID" id="106114334"/>
<dbReference type="InterPro" id="IPR002110">
    <property type="entry name" value="Ankyrin_rpt"/>
</dbReference>
<evidence type="ECO:0000256" key="4">
    <source>
        <dbReference type="ARBA" id="ARBA00023121"/>
    </source>
</evidence>
<keyword evidence="4" id="KW-0446">Lipid-binding</keyword>
<dbReference type="Gene3D" id="1.25.40.20">
    <property type="entry name" value="Ankyrin repeat-containing domain"/>
    <property type="match status" value="1"/>
</dbReference>
<dbReference type="AlphaFoldDB" id="A0AAJ7E4Z9"/>
<name>A0AAJ7E4Z9_PAPXU</name>
<dbReference type="CDD" id="cd02440">
    <property type="entry name" value="AdoMet_MTases"/>
    <property type="match status" value="1"/>
</dbReference>
<dbReference type="PROSITE" id="PS50088">
    <property type="entry name" value="ANK_REPEAT"/>
    <property type="match status" value="2"/>
</dbReference>
<evidence type="ECO:0000259" key="7">
    <source>
        <dbReference type="PROSITE" id="PS51228"/>
    </source>
</evidence>
<dbReference type="Pfam" id="PF12796">
    <property type="entry name" value="Ank_2"/>
    <property type="match status" value="1"/>
</dbReference>
<dbReference type="Pfam" id="PF10294">
    <property type="entry name" value="Methyltransf_16"/>
    <property type="match status" value="1"/>
</dbReference>
<dbReference type="InterPro" id="IPR029063">
    <property type="entry name" value="SAM-dependent_MTases_sf"/>
</dbReference>
<feature type="repeat" description="ANK" evidence="5">
    <location>
        <begin position="420"/>
        <end position="452"/>
    </location>
</feature>